<comment type="similarity">
    <text evidence="2 5">Belongs to the glycosyltransferase 10 family.</text>
</comment>
<dbReference type="EC" id="2.4.1.-" evidence="5"/>
<comment type="subcellular location">
    <subcellularLocation>
        <location evidence="5">Golgi apparatus</location>
        <location evidence="5">Golgi stack membrane</location>
        <topology evidence="5">Single-pass type II membrane protein</topology>
    </subcellularLocation>
</comment>
<accession>A0A9N9NBH0</accession>
<dbReference type="Gene3D" id="3.40.50.11660">
    <property type="entry name" value="Glycosyl transferase family 10, C-terminal domain"/>
    <property type="match status" value="1"/>
</dbReference>
<keyword evidence="5" id="KW-0333">Golgi apparatus</keyword>
<feature type="non-terminal residue" evidence="7">
    <location>
        <position position="1"/>
    </location>
</feature>
<keyword evidence="5" id="KW-0812">Transmembrane</keyword>
<dbReference type="PANTHER" id="PTHR11929">
    <property type="entry name" value="ALPHA- 1,3 -FUCOSYLTRANSFERASE"/>
    <property type="match status" value="1"/>
</dbReference>
<keyword evidence="8" id="KW-1185">Reference proteome</keyword>
<dbReference type="AlphaFoldDB" id="A0A9N9NBH0"/>
<organism evidence="7 8">
    <name type="scientific">Racocetra fulgida</name>
    <dbReference type="NCBI Taxonomy" id="60492"/>
    <lineage>
        <taxon>Eukaryota</taxon>
        <taxon>Fungi</taxon>
        <taxon>Fungi incertae sedis</taxon>
        <taxon>Mucoromycota</taxon>
        <taxon>Glomeromycotina</taxon>
        <taxon>Glomeromycetes</taxon>
        <taxon>Diversisporales</taxon>
        <taxon>Gigasporaceae</taxon>
        <taxon>Racocetra</taxon>
    </lineage>
</organism>
<keyword evidence="3 5" id="KW-0328">Glycosyltransferase</keyword>
<dbReference type="EMBL" id="CAJVPZ010024069">
    <property type="protein sequence ID" value="CAG8717857.1"/>
    <property type="molecule type" value="Genomic_DNA"/>
</dbReference>
<dbReference type="GO" id="GO:0032580">
    <property type="term" value="C:Golgi cisterna membrane"/>
    <property type="evidence" value="ECO:0007669"/>
    <property type="project" value="UniProtKB-SubCell"/>
</dbReference>
<dbReference type="Pfam" id="PF00852">
    <property type="entry name" value="Glyco_transf_10"/>
    <property type="match status" value="1"/>
</dbReference>
<feature type="domain" description="Fucosyltransferase C-terminal" evidence="6">
    <location>
        <begin position="171"/>
        <end position="242"/>
    </location>
</feature>
<dbReference type="Proteomes" id="UP000789396">
    <property type="component" value="Unassembled WGS sequence"/>
</dbReference>
<evidence type="ECO:0000313" key="7">
    <source>
        <dbReference type="EMBL" id="CAG8717857.1"/>
    </source>
</evidence>
<evidence type="ECO:0000259" key="6">
    <source>
        <dbReference type="Pfam" id="PF00852"/>
    </source>
</evidence>
<dbReference type="InterPro" id="IPR038577">
    <property type="entry name" value="GT10-like_C_sf"/>
</dbReference>
<evidence type="ECO:0000256" key="3">
    <source>
        <dbReference type="ARBA" id="ARBA00022676"/>
    </source>
</evidence>
<name>A0A9N9NBH0_9GLOM</name>
<sequence length="244" mass="28687">SNLKIKPTNVAEWKQRHYITGYLNKDQEIRIYITEVSWYEYELRSRKLNHDGTLAKCDIPCIWQKKDLNNITSEELKHADAFLCINEPNLPEKKAWEGQKFIQFTLEPKTYCPYCHDENHIFDILATYDEDSDVPTSYFGLDPGAMKTKTPFNITQLPPNSTLISFIASRETEFRKNFVPSLMKHIPVASFGGVHHNTDWNIYPECERLDFFESKNCVLSKYPFYLAIENCQEKDYSTEKFWIA</sequence>
<comment type="caution">
    <text evidence="7">The sequence shown here is derived from an EMBL/GenBank/DDBJ whole genome shotgun (WGS) entry which is preliminary data.</text>
</comment>
<proteinExistence type="inferred from homology"/>
<dbReference type="GO" id="GO:0008417">
    <property type="term" value="F:fucosyltransferase activity"/>
    <property type="evidence" value="ECO:0007669"/>
    <property type="project" value="InterPro"/>
</dbReference>
<evidence type="ECO:0000256" key="5">
    <source>
        <dbReference type="RuleBase" id="RU003832"/>
    </source>
</evidence>
<evidence type="ECO:0000256" key="2">
    <source>
        <dbReference type="ARBA" id="ARBA00008919"/>
    </source>
</evidence>
<feature type="non-terminal residue" evidence="7">
    <location>
        <position position="244"/>
    </location>
</feature>
<keyword evidence="4 5" id="KW-0808">Transferase</keyword>
<protein>
    <recommendedName>
        <fullName evidence="5">Fucosyltransferase</fullName>
        <ecNumber evidence="5">2.4.1.-</ecNumber>
    </recommendedName>
</protein>
<keyword evidence="5" id="KW-0472">Membrane</keyword>
<dbReference type="InterPro" id="IPR001503">
    <property type="entry name" value="Glyco_trans_10"/>
</dbReference>
<gene>
    <name evidence="7" type="ORF">RFULGI_LOCUS11261</name>
</gene>
<evidence type="ECO:0000313" key="8">
    <source>
        <dbReference type="Proteomes" id="UP000789396"/>
    </source>
</evidence>
<dbReference type="PANTHER" id="PTHR11929:SF194">
    <property type="entry name" value="ALPHA-(1,3)-FUCOSYLTRANSFERASE 10"/>
    <property type="match status" value="1"/>
</dbReference>
<evidence type="ECO:0000256" key="4">
    <source>
        <dbReference type="ARBA" id="ARBA00022679"/>
    </source>
</evidence>
<dbReference type="InterPro" id="IPR055270">
    <property type="entry name" value="Glyco_tran_10_C"/>
</dbReference>
<evidence type="ECO:0000256" key="1">
    <source>
        <dbReference type="ARBA" id="ARBA00004922"/>
    </source>
</evidence>
<comment type="pathway">
    <text evidence="1">Protein modification; protein glycosylation.</text>
</comment>
<reference evidence="7" key="1">
    <citation type="submission" date="2021-06" db="EMBL/GenBank/DDBJ databases">
        <authorList>
            <person name="Kallberg Y."/>
            <person name="Tangrot J."/>
            <person name="Rosling A."/>
        </authorList>
    </citation>
    <scope>NUCLEOTIDE SEQUENCE</scope>
    <source>
        <strain evidence="7">IN212</strain>
    </source>
</reference>
<dbReference type="OrthoDB" id="427096at2759"/>
<dbReference type="SUPFAM" id="SSF53756">
    <property type="entry name" value="UDP-Glycosyltransferase/glycogen phosphorylase"/>
    <property type="match status" value="1"/>
</dbReference>